<evidence type="ECO:0000259" key="1">
    <source>
        <dbReference type="Pfam" id="PF13468"/>
    </source>
</evidence>
<dbReference type="Gene3D" id="3.10.180.10">
    <property type="entry name" value="2,3-Dihydroxybiphenyl 1,2-Dioxygenase, domain 1"/>
    <property type="match status" value="1"/>
</dbReference>
<dbReference type="RefSeq" id="WP_132875435.1">
    <property type="nucleotide sequence ID" value="NZ_SLXQ01000001.1"/>
</dbReference>
<reference evidence="2 3" key="1">
    <citation type="submission" date="2019-03" db="EMBL/GenBank/DDBJ databases">
        <title>Genomic Encyclopedia of Type Strains, Phase IV (KMG-IV): sequencing the most valuable type-strain genomes for metagenomic binning, comparative biology and taxonomic classification.</title>
        <authorList>
            <person name="Goeker M."/>
        </authorList>
    </citation>
    <scope>NUCLEOTIDE SEQUENCE [LARGE SCALE GENOMIC DNA]</scope>
    <source>
        <strain evidence="2 3">DSM 45765</strain>
    </source>
</reference>
<accession>A0A4R2RBU6</accession>
<name>A0A4R2RBU6_9PSEU</name>
<protein>
    <submittedName>
        <fullName evidence="2">Glyoxalase-like protein</fullName>
    </submittedName>
</protein>
<dbReference type="AlphaFoldDB" id="A0A4R2RBU6"/>
<feature type="domain" description="Glyoxalase-like" evidence="1">
    <location>
        <begin position="12"/>
        <end position="214"/>
    </location>
</feature>
<gene>
    <name evidence="2" type="ORF">EV191_101844</name>
</gene>
<dbReference type="Proteomes" id="UP000294911">
    <property type="component" value="Unassembled WGS sequence"/>
</dbReference>
<evidence type="ECO:0000313" key="2">
    <source>
        <dbReference type="EMBL" id="TCP56895.1"/>
    </source>
</evidence>
<keyword evidence="3" id="KW-1185">Reference proteome</keyword>
<dbReference type="InterPro" id="IPR029068">
    <property type="entry name" value="Glyas_Bleomycin-R_OHBP_Dase"/>
</dbReference>
<dbReference type="EMBL" id="SLXQ01000001">
    <property type="protein sequence ID" value="TCP56895.1"/>
    <property type="molecule type" value="Genomic_DNA"/>
</dbReference>
<organism evidence="2 3">
    <name type="scientific">Tamaricihabitans halophyticus</name>
    <dbReference type="NCBI Taxonomy" id="1262583"/>
    <lineage>
        <taxon>Bacteria</taxon>
        <taxon>Bacillati</taxon>
        <taxon>Actinomycetota</taxon>
        <taxon>Actinomycetes</taxon>
        <taxon>Pseudonocardiales</taxon>
        <taxon>Pseudonocardiaceae</taxon>
        <taxon>Tamaricihabitans</taxon>
    </lineage>
</organism>
<sequence length="317" mass="34542">MDQPNNLGLTGIDHLMIRVAELDRAARMFARLGFTVAPPRRQIDPAALATAAGANPATTPAPLIDNRLILFTPPADSPGANYLELMSIVDPLRMPPAVTQMLSFLLDSEGPKSIVCHTNDLDHCREAMLAAGVEIGGPVEINTGWLDPDSSELIPVRARPAAPVFGQIPFQINPYETDTLSSYQHPRWTAHPNGARHLLGLTGVTHDLAAHASYMATDVFGVDVDWRGQHEALMWFGGVFLRVVTPDGFAQRYPTLDYSRERVPPFVTAATIAVGDLDVTRRFLRTNQIRHAVTATGIGVPREYAANTLLEFVPDSP</sequence>
<evidence type="ECO:0000313" key="3">
    <source>
        <dbReference type="Proteomes" id="UP000294911"/>
    </source>
</evidence>
<dbReference type="InterPro" id="IPR025870">
    <property type="entry name" value="Glyoxalase-like_dom"/>
</dbReference>
<dbReference type="Pfam" id="PF13468">
    <property type="entry name" value="Glyoxalase_3"/>
    <property type="match status" value="1"/>
</dbReference>
<comment type="caution">
    <text evidence="2">The sequence shown here is derived from an EMBL/GenBank/DDBJ whole genome shotgun (WGS) entry which is preliminary data.</text>
</comment>
<dbReference type="SUPFAM" id="SSF54593">
    <property type="entry name" value="Glyoxalase/Bleomycin resistance protein/Dihydroxybiphenyl dioxygenase"/>
    <property type="match status" value="1"/>
</dbReference>
<proteinExistence type="predicted"/>
<dbReference type="OrthoDB" id="9812467at2"/>